<dbReference type="EMBL" id="JAYMYQ010000002">
    <property type="protein sequence ID" value="KAK7349864.1"/>
    <property type="molecule type" value="Genomic_DNA"/>
</dbReference>
<proteinExistence type="predicted"/>
<keyword evidence="2" id="KW-1185">Reference proteome</keyword>
<dbReference type="AlphaFoldDB" id="A0AAN9QW91"/>
<gene>
    <name evidence="1" type="ORF">VNO77_07659</name>
</gene>
<comment type="caution">
    <text evidence="1">The sequence shown here is derived from an EMBL/GenBank/DDBJ whole genome shotgun (WGS) entry which is preliminary data.</text>
</comment>
<evidence type="ECO:0000313" key="2">
    <source>
        <dbReference type="Proteomes" id="UP001367508"/>
    </source>
</evidence>
<protein>
    <submittedName>
        <fullName evidence="1">Uncharacterized protein</fullName>
    </submittedName>
</protein>
<organism evidence="1 2">
    <name type="scientific">Canavalia gladiata</name>
    <name type="common">Sword bean</name>
    <name type="synonym">Dolichos gladiatus</name>
    <dbReference type="NCBI Taxonomy" id="3824"/>
    <lineage>
        <taxon>Eukaryota</taxon>
        <taxon>Viridiplantae</taxon>
        <taxon>Streptophyta</taxon>
        <taxon>Embryophyta</taxon>
        <taxon>Tracheophyta</taxon>
        <taxon>Spermatophyta</taxon>
        <taxon>Magnoliopsida</taxon>
        <taxon>eudicotyledons</taxon>
        <taxon>Gunneridae</taxon>
        <taxon>Pentapetalae</taxon>
        <taxon>rosids</taxon>
        <taxon>fabids</taxon>
        <taxon>Fabales</taxon>
        <taxon>Fabaceae</taxon>
        <taxon>Papilionoideae</taxon>
        <taxon>50 kb inversion clade</taxon>
        <taxon>NPAAA clade</taxon>
        <taxon>indigoferoid/millettioid clade</taxon>
        <taxon>Phaseoleae</taxon>
        <taxon>Canavalia</taxon>
    </lineage>
</organism>
<accession>A0AAN9QW91</accession>
<name>A0AAN9QW91_CANGL</name>
<sequence>MVGHVVANVVEREIQYIMDGGGDEVFLTKLMGMWSYERHAFVLCFDSEIQMTLLDIALILGLSVAANPVTLKEEGVFDLDERYRAMKGKRKMALSFLENRLNSIGDVVSDDFVRGFMLYIVRMFLSSID</sequence>
<evidence type="ECO:0000313" key="1">
    <source>
        <dbReference type="EMBL" id="KAK7349864.1"/>
    </source>
</evidence>
<dbReference type="Proteomes" id="UP001367508">
    <property type="component" value="Unassembled WGS sequence"/>
</dbReference>
<reference evidence="1 2" key="1">
    <citation type="submission" date="2024-01" db="EMBL/GenBank/DDBJ databases">
        <title>The genomes of 5 underutilized Papilionoideae crops provide insights into root nodulation and disease resistanc.</title>
        <authorList>
            <person name="Jiang F."/>
        </authorList>
    </citation>
    <scope>NUCLEOTIDE SEQUENCE [LARGE SCALE GENOMIC DNA]</scope>
    <source>
        <strain evidence="1">LVBAO_FW01</strain>
        <tissue evidence="1">Leaves</tissue>
    </source>
</reference>